<dbReference type="STRING" id="79883.GCA_001636495_01780"/>
<comment type="caution">
    <text evidence="1">The sequence shown here is derived from an EMBL/GenBank/DDBJ whole genome shotgun (WGS) entry which is preliminary data.</text>
</comment>
<dbReference type="Pfam" id="PF11104">
    <property type="entry name" value="PilM_2"/>
    <property type="match status" value="1"/>
</dbReference>
<proteinExistence type="predicted"/>
<dbReference type="PANTHER" id="PTHR32432">
    <property type="entry name" value="CELL DIVISION PROTEIN FTSA-RELATED"/>
    <property type="match status" value="1"/>
</dbReference>
<dbReference type="RefSeq" id="WP_148987786.1">
    <property type="nucleotide sequence ID" value="NZ_VTEV01000003.1"/>
</dbReference>
<name>A0A5D4T398_9BACI</name>
<dbReference type="OrthoDB" id="2690797at2"/>
<dbReference type="AlphaFoldDB" id="A0A5D4T398"/>
<dbReference type="Gene3D" id="3.30.420.40">
    <property type="match status" value="2"/>
</dbReference>
<sequence length="327" mass="38315">MEFSFLQPKQNNFINIIIRDHVIRMVELKSLDPLTVKRTNERFLPPNIVRDGKIVDENIFRLILEECVEDWGLKRKHVRFVVPDQYVVTRKLTIPSNIMDDEIIGHLYLELGSTIHLPFEDPVFDVHVLHRSEKTELVLFASPEEVVTQMSTLLEESKLKPAAADVSALCLYRLYYEFGQRNEQDHLLVVHFDVSCITLSIFVNHVPVFMRTVAFPQDMKVWEVSVTNTQLEWAGDIVQFNVFLEDFIVEVERIMNFFRYSLNQGNEEINRILLHGDHPNFPLILSKLREKISVKVDTFEQDVYTQDQETVDPKYYYSLGLALKEVQ</sequence>
<dbReference type="PANTHER" id="PTHR32432:SF3">
    <property type="entry name" value="ETHANOLAMINE UTILIZATION PROTEIN EUTJ"/>
    <property type="match status" value="1"/>
</dbReference>
<dbReference type="InterPro" id="IPR050696">
    <property type="entry name" value="FtsA/MreB"/>
</dbReference>
<gene>
    <name evidence="1" type="ORF">FZC76_08415</name>
</gene>
<organism evidence="1 2">
    <name type="scientific">Sutcliffiella horikoshii</name>
    <dbReference type="NCBI Taxonomy" id="79883"/>
    <lineage>
        <taxon>Bacteria</taxon>
        <taxon>Bacillati</taxon>
        <taxon>Bacillota</taxon>
        <taxon>Bacilli</taxon>
        <taxon>Bacillales</taxon>
        <taxon>Bacillaceae</taxon>
        <taxon>Sutcliffiella</taxon>
    </lineage>
</organism>
<evidence type="ECO:0000313" key="1">
    <source>
        <dbReference type="EMBL" id="TYS68942.1"/>
    </source>
</evidence>
<reference evidence="1 2" key="1">
    <citation type="submission" date="2019-08" db="EMBL/GenBank/DDBJ databases">
        <title>Bacillus genomes from the desert of Cuatro Cienegas, Coahuila.</title>
        <authorList>
            <person name="Olmedo-Alvarez G."/>
        </authorList>
    </citation>
    <scope>NUCLEOTIDE SEQUENCE [LARGE SCALE GENOMIC DNA]</scope>
    <source>
        <strain evidence="1 2">CH28_1T</strain>
    </source>
</reference>
<dbReference type="Gene3D" id="3.30.1490.300">
    <property type="match status" value="1"/>
</dbReference>
<dbReference type="EMBL" id="VTEV01000003">
    <property type="protein sequence ID" value="TYS68942.1"/>
    <property type="molecule type" value="Genomic_DNA"/>
</dbReference>
<accession>A0A5D4T398</accession>
<protein>
    <submittedName>
        <fullName evidence="1">Pilus assembly protein PilM</fullName>
    </submittedName>
</protein>
<dbReference type="Proteomes" id="UP000322524">
    <property type="component" value="Unassembled WGS sequence"/>
</dbReference>
<evidence type="ECO:0000313" key="2">
    <source>
        <dbReference type="Proteomes" id="UP000322524"/>
    </source>
</evidence>
<dbReference type="InterPro" id="IPR005883">
    <property type="entry name" value="PilM"/>
</dbReference>